<evidence type="ECO:0000313" key="3">
    <source>
        <dbReference type="Proteomes" id="UP000594342"/>
    </source>
</evidence>
<reference evidence="2 3" key="1">
    <citation type="submission" date="2018-10" db="EMBL/GenBank/DDBJ databases">
        <authorList>
            <consortium name="IHU Genomes"/>
        </authorList>
    </citation>
    <scope>NUCLEOTIDE SEQUENCE [LARGE SCALE GENOMIC DNA]</scope>
    <source>
        <strain evidence="2 3">A1</strain>
    </source>
</reference>
<proteinExistence type="predicted"/>
<accession>A0A5K0UBU4</accession>
<name>A0A5K0UBU4_9VIRU</name>
<evidence type="ECO:0000256" key="1">
    <source>
        <dbReference type="SAM" id="MobiDB-lite"/>
    </source>
</evidence>
<protein>
    <submittedName>
        <fullName evidence="2">Uncharacterized protein</fullName>
    </submittedName>
</protein>
<comment type="caution">
    <text evidence="2">The sequence shown here is derived from an EMBL/GenBank/DDBJ whole genome shotgun (WGS) entry which is preliminary data.</text>
</comment>
<evidence type="ECO:0000313" key="2">
    <source>
        <dbReference type="EMBL" id="VBB18636.1"/>
    </source>
</evidence>
<sequence>MSQESIVGLATSVENMSLSSNAVPVPAPVQKQVVHRFTCANSACGKGYDKKAFHCYNLDCCSSKCLAIAIEPIRAEERRKEEEQRSKGRGFDHVDYGGGGAAF</sequence>
<dbReference type="Proteomes" id="UP000594342">
    <property type="component" value="Unassembled WGS sequence"/>
</dbReference>
<feature type="compositionally biased region" description="Basic and acidic residues" evidence="1">
    <location>
        <begin position="76"/>
        <end position="95"/>
    </location>
</feature>
<organism evidence="2 3">
    <name type="scientific">Yasminevirus sp. GU-2018</name>
    <dbReference type="NCBI Taxonomy" id="2420051"/>
    <lineage>
        <taxon>Viruses</taxon>
        <taxon>Varidnaviria</taxon>
        <taxon>Bamfordvirae</taxon>
        <taxon>Nucleocytoviricota</taxon>
        <taxon>Megaviricetes</taxon>
        <taxon>Imitervirales</taxon>
        <taxon>Mimiviridae</taxon>
        <taxon>Klosneuvirinae</taxon>
        <taxon>Yasminevirus</taxon>
        <taxon>Yasminevirus saudimassiliense</taxon>
    </lineage>
</organism>
<feature type="region of interest" description="Disordered" evidence="1">
    <location>
        <begin position="76"/>
        <end position="103"/>
    </location>
</feature>
<keyword evidence="3" id="KW-1185">Reference proteome</keyword>
<gene>
    <name evidence="2" type="ORF">YASMINEVIRUS_1138</name>
</gene>
<dbReference type="EMBL" id="UPSH01000001">
    <property type="protein sequence ID" value="VBB18636.1"/>
    <property type="molecule type" value="Genomic_DNA"/>
</dbReference>